<accession>A0A7G9ZBL2</accession>
<name>A0A7G9ZBL2_9EURY</name>
<protein>
    <submittedName>
        <fullName evidence="1">Uncharacterized protein</fullName>
    </submittedName>
</protein>
<evidence type="ECO:0000313" key="1">
    <source>
        <dbReference type="EMBL" id="QNO57646.1"/>
    </source>
</evidence>
<sequence>MNAHKINKSIMKNQKAFYTLKRRSYRMIKSWLTAASVVLIFIFFVVVGSVASSPLNEAPEPSPIISMSVQNSSDINSSAELLRFVERMLTSPSYLQSKPVVILPGELPSNLSVDVPIPSDTDVIGSLIRSEDTYKRVRIILDVPMEPNEVIEFYRDSLKNAGWNETEGFYHHEESGFVSTTPEDVIFCRYEGKGPSLQITADRLATKEGNVSDVRLDLDTDPGTGLCTERFYGPSWEDRAEILPPLKPPEGAILRSRGSGGGDGQWQSEATIETELNVSELTTHYQEQLMKAGWALKEDGMTASFAWSRWSFNDELDDPWSGLLLVSEAGRENTRFLYLMVYRV</sequence>
<proteinExistence type="predicted"/>
<gene>
    <name evidence="1" type="ORF">LLBILDAL_00005</name>
</gene>
<reference evidence="1" key="1">
    <citation type="submission" date="2020-06" db="EMBL/GenBank/DDBJ databases">
        <title>Unique genomic features of the anaerobic methanotrophic archaea.</title>
        <authorList>
            <person name="Chadwick G.L."/>
            <person name="Skennerton C.T."/>
            <person name="Laso-Perez R."/>
            <person name="Leu A.O."/>
            <person name="Speth D.R."/>
            <person name="Yu H."/>
            <person name="Morgan-Lang C."/>
            <person name="Hatzenpichler R."/>
            <person name="Goudeau D."/>
            <person name="Malmstrom R."/>
            <person name="Brazelton W.J."/>
            <person name="Woyke T."/>
            <person name="Hallam S.J."/>
            <person name="Tyson G.W."/>
            <person name="Wegener G."/>
            <person name="Boetius A."/>
            <person name="Orphan V."/>
        </authorList>
    </citation>
    <scope>NUCLEOTIDE SEQUENCE</scope>
</reference>
<dbReference type="AlphaFoldDB" id="A0A7G9ZBL2"/>
<organism evidence="1">
    <name type="scientific">Candidatus Methanophaga sp. ANME-1 ERB7</name>
    <dbReference type="NCBI Taxonomy" id="2759913"/>
    <lineage>
        <taxon>Archaea</taxon>
        <taxon>Methanobacteriati</taxon>
        <taxon>Methanobacteriota</taxon>
        <taxon>Stenosarchaea group</taxon>
        <taxon>Methanomicrobia</taxon>
        <taxon>Candidatus Methanophagales</taxon>
        <taxon>Candidatus Methanophagaceae</taxon>
        <taxon>Candidatus Methanophaga</taxon>
    </lineage>
</organism>
<dbReference type="EMBL" id="MT631697">
    <property type="protein sequence ID" value="QNO57646.1"/>
    <property type="molecule type" value="Genomic_DNA"/>
</dbReference>